<proteinExistence type="predicted"/>
<comment type="caution">
    <text evidence="1">The sequence shown here is derived from an EMBL/GenBank/DDBJ whole genome shotgun (WGS) entry which is preliminary data.</text>
</comment>
<dbReference type="EMBL" id="CAJOBD010021356">
    <property type="protein sequence ID" value="CAF4245618.1"/>
    <property type="molecule type" value="Genomic_DNA"/>
</dbReference>
<evidence type="ECO:0000313" key="2">
    <source>
        <dbReference type="Proteomes" id="UP000663836"/>
    </source>
</evidence>
<evidence type="ECO:0000313" key="1">
    <source>
        <dbReference type="EMBL" id="CAF4245618.1"/>
    </source>
</evidence>
<reference evidence="1" key="1">
    <citation type="submission" date="2021-02" db="EMBL/GenBank/DDBJ databases">
        <authorList>
            <person name="Nowell W R."/>
        </authorList>
    </citation>
    <scope>NUCLEOTIDE SEQUENCE</scope>
</reference>
<feature type="non-terminal residue" evidence="1">
    <location>
        <position position="68"/>
    </location>
</feature>
<organism evidence="1 2">
    <name type="scientific">Rotaria sordida</name>
    <dbReference type="NCBI Taxonomy" id="392033"/>
    <lineage>
        <taxon>Eukaryota</taxon>
        <taxon>Metazoa</taxon>
        <taxon>Spiralia</taxon>
        <taxon>Gnathifera</taxon>
        <taxon>Rotifera</taxon>
        <taxon>Eurotatoria</taxon>
        <taxon>Bdelloidea</taxon>
        <taxon>Philodinida</taxon>
        <taxon>Philodinidae</taxon>
        <taxon>Rotaria</taxon>
    </lineage>
</organism>
<accession>A0A820EFY3</accession>
<dbReference type="AlphaFoldDB" id="A0A820EFY3"/>
<name>A0A820EFY3_9BILA</name>
<dbReference type="Proteomes" id="UP000663836">
    <property type="component" value="Unassembled WGS sequence"/>
</dbReference>
<sequence length="68" mass="7871">MYIRQYNSRLYLSLLSKHIKNLSTTSSTILKPYPSYVERQLDVVINTSPGDEFVEIDHETKLKVAKPT</sequence>
<gene>
    <name evidence="1" type="ORF">JBS370_LOCUS38497</name>
</gene>
<protein>
    <submittedName>
        <fullName evidence="1">Uncharacterized protein</fullName>
    </submittedName>
</protein>